<keyword evidence="5 6" id="KW-0472">Membrane</keyword>
<evidence type="ECO:0000256" key="3">
    <source>
        <dbReference type="ARBA" id="ARBA00022692"/>
    </source>
</evidence>
<evidence type="ECO:0000256" key="1">
    <source>
        <dbReference type="ARBA" id="ARBA00004141"/>
    </source>
</evidence>
<dbReference type="Pfam" id="PF01594">
    <property type="entry name" value="AI-2E_transport"/>
    <property type="match status" value="1"/>
</dbReference>
<feature type="transmembrane region" description="Helical" evidence="6">
    <location>
        <begin position="20"/>
        <end position="43"/>
    </location>
</feature>
<protein>
    <submittedName>
        <fullName evidence="7">AI-2E family transporter</fullName>
    </submittedName>
</protein>
<evidence type="ECO:0000313" key="8">
    <source>
        <dbReference type="Proteomes" id="UP000202259"/>
    </source>
</evidence>
<dbReference type="OrthoDB" id="9799225at2"/>
<feature type="transmembrane region" description="Helical" evidence="6">
    <location>
        <begin position="286"/>
        <end position="305"/>
    </location>
</feature>
<organism evidence="7 8">
    <name type="scientific">Cognaticolwellia beringensis</name>
    <dbReference type="NCBI Taxonomy" id="1967665"/>
    <lineage>
        <taxon>Bacteria</taxon>
        <taxon>Pseudomonadati</taxon>
        <taxon>Pseudomonadota</taxon>
        <taxon>Gammaproteobacteria</taxon>
        <taxon>Alteromonadales</taxon>
        <taxon>Colwelliaceae</taxon>
        <taxon>Cognaticolwellia</taxon>
    </lineage>
</organism>
<dbReference type="GO" id="GO:0055085">
    <property type="term" value="P:transmembrane transport"/>
    <property type="evidence" value="ECO:0007669"/>
    <property type="project" value="TreeGrafter"/>
</dbReference>
<comment type="subcellular location">
    <subcellularLocation>
        <location evidence="1">Membrane</location>
        <topology evidence="1">Multi-pass membrane protein</topology>
    </subcellularLocation>
</comment>
<dbReference type="RefSeq" id="WP_081148990.1">
    <property type="nucleotide sequence ID" value="NZ_CP020465.1"/>
</dbReference>
<dbReference type="Proteomes" id="UP000202259">
    <property type="component" value="Chromosome"/>
</dbReference>
<feature type="transmembrane region" description="Helical" evidence="6">
    <location>
        <begin position="55"/>
        <end position="76"/>
    </location>
</feature>
<dbReference type="PANTHER" id="PTHR21716:SF16">
    <property type="entry name" value="BLL1467 PROTEIN"/>
    <property type="match status" value="1"/>
</dbReference>
<evidence type="ECO:0000256" key="4">
    <source>
        <dbReference type="ARBA" id="ARBA00022989"/>
    </source>
</evidence>
<accession>A0A222G4Q7</accession>
<feature type="transmembrane region" description="Helical" evidence="6">
    <location>
        <begin position="325"/>
        <end position="352"/>
    </location>
</feature>
<dbReference type="EMBL" id="CP020465">
    <property type="protein sequence ID" value="ASP46770.1"/>
    <property type="molecule type" value="Genomic_DNA"/>
</dbReference>
<dbReference type="AlphaFoldDB" id="A0A222G4Q7"/>
<evidence type="ECO:0000256" key="2">
    <source>
        <dbReference type="ARBA" id="ARBA00009773"/>
    </source>
</evidence>
<gene>
    <name evidence="7" type="ORF">B5D82_02620</name>
</gene>
<dbReference type="InterPro" id="IPR002549">
    <property type="entry name" value="AI-2E-like"/>
</dbReference>
<dbReference type="KEGG" id="cber:B5D82_02620"/>
<sequence>MSSAINNHQPLRWLLALAALYTLYLAQSLIIPILFSGFIALLLSPPVKFLRTFYIPRAISSFVLLALLVTPFTFLASELIEPAQKWAQLLPKITVQLNQKIDTISDEFANQKEIAEAEVAARNNTDQGFSFFGLFSNDKPKPEKSDELEENTVEKHIKQGGIELIINGLSSAPIFLAQCFGCLILILFLLTYGPSVYIATRRFPQIANKKKLDSIVYEVQKVLSKYIVTISLINFVLGVATAIAFAILGLDDPILWGALVGLLNFVPYIGSAISIAILTLVGCVQFGFTLIALVPAGVFLVINVLESQLLTPMVLGTKMQLNPLVTILWLFFLGWLWGMLGVLLAVPILVCIKLTLERLNLLSHWVSFIEAKG</sequence>
<feature type="transmembrane region" description="Helical" evidence="6">
    <location>
        <begin position="174"/>
        <end position="200"/>
    </location>
</feature>
<proteinExistence type="inferred from homology"/>
<evidence type="ECO:0000256" key="6">
    <source>
        <dbReference type="SAM" id="Phobius"/>
    </source>
</evidence>
<comment type="similarity">
    <text evidence="2">Belongs to the autoinducer-2 exporter (AI-2E) (TC 2.A.86) family.</text>
</comment>
<keyword evidence="4 6" id="KW-1133">Transmembrane helix</keyword>
<evidence type="ECO:0000313" key="7">
    <source>
        <dbReference type="EMBL" id="ASP46770.1"/>
    </source>
</evidence>
<keyword evidence="3 6" id="KW-0812">Transmembrane</keyword>
<feature type="transmembrane region" description="Helical" evidence="6">
    <location>
        <begin position="226"/>
        <end position="248"/>
    </location>
</feature>
<name>A0A222G4Q7_9GAMM</name>
<dbReference type="GO" id="GO:0016020">
    <property type="term" value="C:membrane"/>
    <property type="evidence" value="ECO:0007669"/>
    <property type="project" value="UniProtKB-SubCell"/>
</dbReference>
<reference evidence="7 8" key="1">
    <citation type="submission" date="2017-08" db="EMBL/GenBank/DDBJ databases">
        <title>Complete genome of Colwellia sp. NB097-1, a psychrophile bacterium ioslated from Bering Sea.</title>
        <authorList>
            <person name="Chen X."/>
        </authorList>
    </citation>
    <scope>NUCLEOTIDE SEQUENCE [LARGE SCALE GENOMIC DNA]</scope>
    <source>
        <strain evidence="7 8">NB097-1</strain>
    </source>
</reference>
<keyword evidence="8" id="KW-1185">Reference proteome</keyword>
<evidence type="ECO:0000256" key="5">
    <source>
        <dbReference type="ARBA" id="ARBA00023136"/>
    </source>
</evidence>
<feature type="transmembrane region" description="Helical" evidence="6">
    <location>
        <begin position="254"/>
        <end position="279"/>
    </location>
</feature>
<dbReference type="PANTHER" id="PTHR21716">
    <property type="entry name" value="TRANSMEMBRANE PROTEIN"/>
    <property type="match status" value="1"/>
</dbReference>